<reference evidence="1 2" key="2">
    <citation type="submission" date="2009-02" db="EMBL/GenBank/DDBJ databases">
        <title>Draft genome sequence of Holdemania filiformis DSM 12042.</title>
        <authorList>
            <person name="Sudarsanam P."/>
            <person name="Ley R."/>
            <person name="Guruge J."/>
            <person name="Turnbaugh P.J."/>
            <person name="Mahowald M."/>
            <person name="Liep D."/>
            <person name="Gordon J."/>
        </authorList>
    </citation>
    <scope>NUCLEOTIDE SEQUENCE [LARGE SCALE GENOMIC DNA]</scope>
    <source>
        <strain evidence="1 2">DSM 12042</strain>
    </source>
</reference>
<evidence type="ECO:0000313" key="1">
    <source>
        <dbReference type="EMBL" id="EEF69496.1"/>
    </source>
</evidence>
<comment type="caution">
    <text evidence="1">The sequence shown here is derived from an EMBL/GenBank/DDBJ whole genome shotgun (WGS) entry which is preliminary data.</text>
</comment>
<name>B9Y3D2_9FIRM</name>
<dbReference type="HOGENOM" id="CLU_3008128_0_0_9"/>
<dbReference type="Proteomes" id="UP000005950">
    <property type="component" value="Unassembled WGS sequence"/>
</dbReference>
<sequence>MIGAVCIEGPKECGKTWTASHHCRSEIYLGDSAEPFHIRKLTELILNRVLEEETQR</sequence>
<dbReference type="EMBL" id="ACCF01000016">
    <property type="protein sequence ID" value="EEF69496.1"/>
    <property type="molecule type" value="Genomic_DNA"/>
</dbReference>
<accession>B9Y3D2</accession>
<organism evidence="1 2">
    <name type="scientific">Holdemania filiformis DSM 12042</name>
    <dbReference type="NCBI Taxonomy" id="545696"/>
    <lineage>
        <taxon>Bacteria</taxon>
        <taxon>Bacillati</taxon>
        <taxon>Bacillota</taxon>
        <taxon>Erysipelotrichia</taxon>
        <taxon>Erysipelotrichales</taxon>
        <taxon>Erysipelotrichaceae</taxon>
        <taxon>Holdemania</taxon>
    </lineage>
</organism>
<proteinExistence type="predicted"/>
<evidence type="ECO:0000313" key="2">
    <source>
        <dbReference type="Proteomes" id="UP000005950"/>
    </source>
</evidence>
<dbReference type="AlphaFoldDB" id="B9Y3D2"/>
<gene>
    <name evidence="1" type="ORF">HOLDEFILI_00307</name>
</gene>
<protein>
    <submittedName>
        <fullName evidence="1">Uncharacterized protein</fullName>
    </submittedName>
</protein>
<reference evidence="1 2" key="1">
    <citation type="submission" date="2008-12" db="EMBL/GenBank/DDBJ databases">
        <authorList>
            <person name="Fulton L."/>
            <person name="Clifton S."/>
            <person name="Fulton B."/>
            <person name="Xu J."/>
            <person name="Minx P."/>
            <person name="Pepin K.H."/>
            <person name="Johnson M."/>
            <person name="Bhonagiri V."/>
            <person name="Nash W.E."/>
            <person name="Mardis E.R."/>
            <person name="Wilson R.K."/>
        </authorList>
    </citation>
    <scope>NUCLEOTIDE SEQUENCE [LARGE SCALE GENOMIC DNA]</scope>
    <source>
        <strain evidence="1 2">DSM 12042</strain>
    </source>
</reference>